<dbReference type="InterPro" id="IPR015395">
    <property type="entry name" value="C-myb_C"/>
</dbReference>
<dbReference type="GeneTree" id="ENSGT00940000157709"/>
<feature type="domain" description="C-myb C-terminal" evidence="4">
    <location>
        <begin position="286"/>
        <end position="435"/>
    </location>
</feature>
<dbReference type="Proteomes" id="UP000265020">
    <property type="component" value="Unassembled WGS sequence"/>
</dbReference>
<dbReference type="GO" id="GO:0003677">
    <property type="term" value="F:DNA binding"/>
    <property type="evidence" value="ECO:0007669"/>
    <property type="project" value="UniProtKB-KW"/>
</dbReference>
<dbReference type="Ensembl" id="ENSCVAT00000031388.1">
    <property type="protein sequence ID" value="ENSCVAP00000029803.1"/>
    <property type="gene ID" value="ENSCVAG00000017865.1"/>
</dbReference>
<feature type="compositionally biased region" description="Polar residues" evidence="3">
    <location>
        <begin position="268"/>
        <end position="277"/>
    </location>
</feature>
<feature type="compositionally biased region" description="Low complexity" evidence="3">
    <location>
        <begin position="100"/>
        <end position="116"/>
    </location>
</feature>
<evidence type="ECO:0000256" key="3">
    <source>
        <dbReference type="SAM" id="MobiDB-lite"/>
    </source>
</evidence>
<accession>A0A3Q2EBH7</accession>
<dbReference type="AlphaFoldDB" id="A0A3Q2EBH7"/>
<dbReference type="STRING" id="28743.ENSCVAP00000029803"/>
<evidence type="ECO:0000256" key="2">
    <source>
        <dbReference type="ARBA" id="ARBA00023125"/>
    </source>
</evidence>
<evidence type="ECO:0000313" key="5">
    <source>
        <dbReference type="Ensembl" id="ENSCVAP00000029803.1"/>
    </source>
</evidence>
<keyword evidence="1" id="KW-0677">Repeat</keyword>
<reference evidence="5" key="1">
    <citation type="submission" date="2025-08" db="UniProtKB">
        <authorList>
            <consortium name="Ensembl"/>
        </authorList>
    </citation>
    <scope>IDENTIFICATION</scope>
</reference>
<feature type="region of interest" description="Disordered" evidence="3">
    <location>
        <begin position="323"/>
        <end position="355"/>
    </location>
</feature>
<evidence type="ECO:0000256" key="1">
    <source>
        <dbReference type="ARBA" id="ARBA00022737"/>
    </source>
</evidence>
<name>A0A3Q2EBH7_CYPVA</name>
<proteinExistence type="predicted"/>
<protein>
    <submittedName>
        <fullName evidence="5">V-myb avian myeloblastosis viral oncogene homolog-like 1</fullName>
    </submittedName>
</protein>
<keyword evidence="6" id="KW-1185">Reference proteome</keyword>
<feature type="region of interest" description="Disordered" evidence="3">
    <location>
        <begin position="238"/>
        <end position="286"/>
    </location>
</feature>
<evidence type="ECO:0000259" key="4">
    <source>
        <dbReference type="Pfam" id="PF09316"/>
    </source>
</evidence>
<reference evidence="5" key="2">
    <citation type="submission" date="2025-09" db="UniProtKB">
        <authorList>
            <consortium name="Ensembl"/>
        </authorList>
    </citation>
    <scope>IDENTIFICATION</scope>
</reference>
<evidence type="ECO:0000313" key="6">
    <source>
        <dbReference type="Proteomes" id="UP000265020"/>
    </source>
</evidence>
<sequence length="548" mass="60784">MAARPSAPLAMGKGVTADPVLRLSPSIVFTLPCLRQLLTRYTFQPLLHNLFKVFALSTFLALHRILQVGSFSYDPVSRHMDDLPKNSCYISSVEPYPSWSDSLSEDSMTTSSSSLEEQPDKGSWRGPVVPAAPPKQRPVSPSKFLSAEASAVLSSLQTIPEFAETMELLDSDTGTWSNVANFDLSKTSPPRHNQEGFADLLPERTVYNQVDYCVNNPTTIPGHHGNCAPYGLLAGSSQTPINPFKPDKDLSSGKNKKRNRGEPLCSSFLENISNSPKKTPPKSHPFTPSGCFNISLTEHLSLVDPTFTSTPVCGQRGLLSTPLLKENTPKQKENDGSRTPKLRKNIAVPTPRTPTPFKKALAAQEKMHGPVKMEPQPLAFLEEDILEVMKQETGRDVFNKDHRAWKHNMDGPARKVRKSLVLDPWVKDNLDVQVFQDQLNDAQVSEESLMTNSLLVIPISEEEEVRQSTSKKDESLLEVDSHGHCFPRPEMKKVPSLPKAPKSPPAMLSEWEAVVYGKTEDQLFMTEQARQYLNPYLTSGSTSRALIL</sequence>
<feature type="region of interest" description="Disordered" evidence="3">
    <location>
        <begin position="97"/>
        <end position="141"/>
    </location>
</feature>
<keyword evidence="2" id="KW-0238">DNA-binding</keyword>
<organism evidence="5 6">
    <name type="scientific">Cyprinodon variegatus</name>
    <name type="common">Sheepshead minnow</name>
    <dbReference type="NCBI Taxonomy" id="28743"/>
    <lineage>
        <taxon>Eukaryota</taxon>
        <taxon>Metazoa</taxon>
        <taxon>Chordata</taxon>
        <taxon>Craniata</taxon>
        <taxon>Vertebrata</taxon>
        <taxon>Euteleostomi</taxon>
        <taxon>Actinopterygii</taxon>
        <taxon>Neopterygii</taxon>
        <taxon>Teleostei</taxon>
        <taxon>Neoteleostei</taxon>
        <taxon>Acanthomorphata</taxon>
        <taxon>Ovalentaria</taxon>
        <taxon>Atherinomorphae</taxon>
        <taxon>Cyprinodontiformes</taxon>
        <taxon>Cyprinodontidae</taxon>
        <taxon>Cyprinodon</taxon>
    </lineage>
</organism>
<feature type="compositionally biased region" description="Basic and acidic residues" evidence="3">
    <location>
        <begin position="327"/>
        <end position="338"/>
    </location>
</feature>
<dbReference type="Pfam" id="PF09316">
    <property type="entry name" value="Cmyb_C"/>
    <property type="match status" value="1"/>
</dbReference>